<dbReference type="PROSITE" id="PS51014">
    <property type="entry name" value="COBK_CBIJ"/>
    <property type="match status" value="1"/>
</dbReference>
<name>A0ABQ4V8Z6_9MYCO</name>
<dbReference type="PANTHER" id="PTHR36925:SF1">
    <property type="entry name" value="COBALT-PRECORRIN-6A REDUCTASE"/>
    <property type="match status" value="1"/>
</dbReference>
<evidence type="ECO:0000256" key="1">
    <source>
        <dbReference type="ARBA" id="ARBA00004953"/>
    </source>
</evidence>
<keyword evidence="2" id="KW-0169">Cobalamin biosynthesis</keyword>
<organism evidence="4 5">
    <name type="scientific">Mycolicibacterium cyprinidarum</name>
    <dbReference type="NCBI Taxonomy" id="2860311"/>
    <lineage>
        <taxon>Bacteria</taxon>
        <taxon>Bacillati</taxon>
        <taxon>Actinomycetota</taxon>
        <taxon>Actinomycetes</taxon>
        <taxon>Mycobacteriales</taxon>
        <taxon>Mycobacteriaceae</taxon>
        <taxon>Mycolicibacterium</taxon>
    </lineage>
</organism>
<evidence type="ECO:0000256" key="2">
    <source>
        <dbReference type="ARBA" id="ARBA00022573"/>
    </source>
</evidence>
<dbReference type="NCBIfam" id="TIGR00715">
    <property type="entry name" value="precor6x_red"/>
    <property type="match status" value="1"/>
</dbReference>
<evidence type="ECO:0000256" key="3">
    <source>
        <dbReference type="ARBA" id="ARBA00023002"/>
    </source>
</evidence>
<dbReference type="Proteomes" id="UP001060504">
    <property type="component" value="Unassembled WGS sequence"/>
</dbReference>
<accession>A0ABQ4V8Z6</accession>
<comment type="caution">
    <text evidence="4">The sequence shown here is derived from an EMBL/GenBank/DDBJ whole genome shotgun (WGS) entry which is preliminary data.</text>
</comment>
<evidence type="ECO:0000313" key="5">
    <source>
        <dbReference type="Proteomes" id="UP001060504"/>
    </source>
</evidence>
<dbReference type="EMBL" id="BPRH01001696">
    <property type="protein sequence ID" value="GJF14363.1"/>
    <property type="molecule type" value="Genomic_DNA"/>
</dbReference>
<dbReference type="NCBIfam" id="NF005968">
    <property type="entry name" value="PRK08057.1-2"/>
    <property type="match status" value="1"/>
</dbReference>
<dbReference type="PANTHER" id="PTHR36925">
    <property type="entry name" value="COBALT-PRECORRIN-6A REDUCTASE"/>
    <property type="match status" value="1"/>
</dbReference>
<dbReference type="Pfam" id="PF02571">
    <property type="entry name" value="CbiJ"/>
    <property type="match status" value="1"/>
</dbReference>
<reference evidence="4 5" key="1">
    <citation type="submission" date="2021-08" db="EMBL/GenBank/DDBJ databases">
        <title>Draft genome sequence of Mycolicibacterium sp. NGTWS1702 strain.</title>
        <authorList>
            <person name="Matsumoto M."/>
            <person name="Tang B.C.C."/>
            <person name="Machida Y."/>
            <person name="Matoyama H."/>
            <person name="Kishihara T."/>
            <person name="Sato S."/>
            <person name="Kondo I."/>
            <person name="Sano M."/>
            <person name="Kato G."/>
        </authorList>
    </citation>
    <scope>NUCLEOTIDE SEQUENCE [LARGE SCALE GENOMIC DNA]</scope>
    <source>
        <strain evidence="4 5">NGTWSNA01</strain>
    </source>
</reference>
<dbReference type="InterPro" id="IPR003723">
    <property type="entry name" value="Precorrin-6x_reduct"/>
</dbReference>
<gene>
    <name evidence="4" type="primary">cobK</name>
    <name evidence="4" type="ORF">NGTWS1702_16120</name>
</gene>
<protein>
    <submittedName>
        <fullName evidence="4">Precorrin-6A reductase</fullName>
    </submittedName>
</protein>
<keyword evidence="3" id="KW-0560">Oxidoreductase</keyword>
<sequence length="252" mass="27122">MTTPRILLLGGTSEARVLAELLAAVGVEVTTSLAGRVTNPRLPVGAVRIGGFGGVGGLRSALTDYDAVVDATHPFAKNISENAVAACTTGATRRPLLRLERPGWADRSRASWHWVDSHEQAAATASLLGRRPFLTVGRQELARFIPALREWAVLARVVEPPEVQLPAGWRLLSSRGPYVLPGELALMGEHCTDVLITKDSGGEYTWPKMLAAEQLDVPIVIVRRPARASDVPTVYSVDEAMAWVRTLTTMSG</sequence>
<evidence type="ECO:0000313" key="4">
    <source>
        <dbReference type="EMBL" id="GJF14363.1"/>
    </source>
</evidence>
<proteinExistence type="predicted"/>
<comment type="pathway">
    <text evidence="1">Cofactor biosynthesis; adenosylcobalamin biosynthesis.</text>
</comment>
<keyword evidence="5" id="KW-1185">Reference proteome</keyword>